<feature type="transmembrane region" description="Helical" evidence="1">
    <location>
        <begin position="370"/>
        <end position="392"/>
    </location>
</feature>
<name>A0A0N1JTB9_9NEIS</name>
<dbReference type="Proteomes" id="UP000037939">
    <property type="component" value="Unassembled WGS sequence"/>
</dbReference>
<feature type="transmembrane region" description="Helical" evidence="1">
    <location>
        <begin position="274"/>
        <end position="295"/>
    </location>
</feature>
<sequence>MLNTDVTFDGPLAEASTSRRNAVIRLLLGGVQGILLYGLYQASTAQVWPATAEYLFSPLVLLAFAIPLQLISSLGHLPRRVLAPWVGITALILIGAGCYAVWRSPCALEVTTVCSQHTHYPTPWLVGLLIGVFYVGHSMVLAGARDQRWVAAYPSYFEMAWKLAIQILFSAGFTLVLWGTLWLGAELFALVGSALLQQVLSKGWVIFPLTALAFACGMELTDVRPGIIRGIRTLGLSLLSWLLPVATVLIAAFLLCLPAFGVDALWHTRHATQLLLVAALLLIVLLNAAFQNGVVYPELARIVRGSARLAAGLLAPVIALALYALHLRINQYGWTVERVGVAAALLVLSSYAAGYLWATAQRGPWQSRLARVNIVCALITVTTWLALLSPLVDPVRIEVDSQMARLAAGQVSAEAFDVNSLRFEGGRFGDAALRQLVRSTPNADLRRRASLALQSHSRYGDTSAPANDAVNWQANVTVWPRGQHLPASFSTMDWRKGSGALPMCLRLKDQPCDVFRLDTDGQGHPDMLVGGQFESLSLLRENSAGLWTVVGRLPYQTVGCAAWRQALRDGQYQVATVPQRVLRIGAAQMPLPDDAPTPECPANKK</sequence>
<feature type="transmembrane region" description="Helical" evidence="1">
    <location>
        <begin position="339"/>
        <end position="358"/>
    </location>
</feature>
<evidence type="ECO:0000256" key="1">
    <source>
        <dbReference type="SAM" id="Phobius"/>
    </source>
</evidence>
<dbReference type="OrthoDB" id="7022049at2"/>
<evidence type="ECO:0008006" key="4">
    <source>
        <dbReference type="Google" id="ProtNLM"/>
    </source>
</evidence>
<keyword evidence="1" id="KW-0472">Membrane</keyword>
<feature type="transmembrane region" description="Helical" evidence="1">
    <location>
        <begin position="203"/>
        <end position="220"/>
    </location>
</feature>
<accession>A0A0N1JTB9</accession>
<protein>
    <recommendedName>
        <fullName evidence="4">DUF4153 domain-containing protein</fullName>
    </recommendedName>
</protein>
<evidence type="ECO:0000313" key="3">
    <source>
        <dbReference type="Proteomes" id="UP000037939"/>
    </source>
</evidence>
<feature type="transmembrane region" description="Helical" evidence="1">
    <location>
        <begin position="122"/>
        <end position="142"/>
    </location>
</feature>
<evidence type="ECO:0000313" key="2">
    <source>
        <dbReference type="EMBL" id="KPC54238.1"/>
    </source>
</evidence>
<feature type="transmembrane region" description="Helical" evidence="1">
    <location>
        <begin position="52"/>
        <end position="70"/>
    </location>
</feature>
<feature type="transmembrane region" description="Helical" evidence="1">
    <location>
        <begin position="163"/>
        <end position="183"/>
    </location>
</feature>
<feature type="transmembrane region" description="Helical" evidence="1">
    <location>
        <begin position="82"/>
        <end position="102"/>
    </location>
</feature>
<organism evidence="2 3">
    <name type="scientific">Amantichitinum ursilacus</name>
    <dbReference type="NCBI Taxonomy" id="857265"/>
    <lineage>
        <taxon>Bacteria</taxon>
        <taxon>Pseudomonadati</taxon>
        <taxon>Pseudomonadota</taxon>
        <taxon>Betaproteobacteria</taxon>
        <taxon>Neisseriales</taxon>
        <taxon>Chitinibacteraceae</taxon>
        <taxon>Amantichitinum</taxon>
    </lineage>
</organism>
<feature type="transmembrane region" description="Helical" evidence="1">
    <location>
        <begin position="22"/>
        <end position="40"/>
    </location>
</feature>
<dbReference type="AlphaFoldDB" id="A0A0N1JTB9"/>
<feature type="transmembrane region" description="Helical" evidence="1">
    <location>
        <begin position="307"/>
        <end position="327"/>
    </location>
</feature>
<dbReference type="EMBL" id="LAQT01000003">
    <property type="protein sequence ID" value="KPC54238.1"/>
    <property type="molecule type" value="Genomic_DNA"/>
</dbReference>
<comment type="caution">
    <text evidence="2">The sequence shown here is derived from an EMBL/GenBank/DDBJ whole genome shotgun (WGS) entry which is preliminary data.</text>
</comment>
<dbReference type="RefSeq" id="WP_152969088.1">
    <property type="nucleotide sequence ID" value="NZ_LAQT01000003.1"/>
</dbReference>
<dbReference type="InterPro" id="IPR025291">
    <property type="entry name" value="DUF4153"/>
</dbReference>
<dbReference type="Pfam" id="PF13687">
    <property type="entry name" value="DUF4153"/>
    <property type="match status" value="1"/>
</dbReference>
<keyword evidence="3" id="KW-1185">Reference proteome</keyword>
<gene>
    <name evidence="2" type="ORF">WG78_06300</name>
</gene>
<keyword evidence="1" id="KW-1133">Transmembrane helix</keyword>
<feature type="transmembrane region" description="Helical" evidence="1">
    <location>
        <begin position="241"/>
        <end position="262"/>
    </location>
</feature>
<reference evidence="2 3" key="1">
    <citation type="submission" date="2015-07" db="EMBL/GenBank/DDBJ databases">
        <title>Draft genome sequence of the Amantichitinum ursilacus IGB-41, a new chitin-degrading bacterium.</title>
        <authorList>
            <person name="Kirstahler P."/>
            <person name="Guenther M."/>
            <person name="Grumaz C."/>
            <person name="Rupp S."/>
            <person name="Zibek S."/>
            <person name="Sohn K."/>
        </authorList>
    </citation>
    <scope>NUCLEOTIDE SEQUENCE [LARGE SCALE GENOMIC DNA]</scope>
    <source>
        <strain evidence="2 3">IGB-41</strain>
    </source>
</reference>
<dbReference type="STRING" id="857265.WG78_06300"/>
<keyword evidence="1" id="KW-0812">Transmembrane</keyword>
<proteinExistence type="predicted"/>